<dbReference type="Proteomes" id="UP000233398">
    <property type="component" value="Unassembled WGS sequence"/>
</dbReference>
<dbReference type="InterPro" id="IPR014710">
    <property type="entry name" value="RmlC-like_jellyroll"/>
</dbReference>
<evidence type="ECO:0008006" key="3">
    <source>
        <dbReference type="Google" id="ProtNLM"/>
    </source>
</evidence>
<dbReference type="InterPro" id="IPR011051">
    <property type="entry name" value="RmlC_Cupin_sf"/>
</dbReference>
<evidence type="ECO:0000313" key="1">
    <source>
        <dbReference type="EMBL" id="PKD44673.1"/>
    </source>
</evidence>
<keyword evidence="2" id="KW-1185">Reference proteome</keyword>
<dbReference type="OrthoDB" id="996621at2"/>
<organism evidence="1 2">
    <name type="scientific">Rhodohalobacter barkolensis</name>
    <dbReference type="NCBI Taxonomy" id="2053187"/>
    <lineage>
        <taxon>Bacteria</taxon>
        <taxon>Pseudomonadati</taxon>
        <taxon>Balneolota</taxon>
        <taxon>Balneolia</taxon>
        <taxon>Balneolales</taxon>
        <taxon>Balneolaceae</taxon>
        <taxon>Rhodohalobacter</taxon>
    </lineage>
</organism>
<dbReference type="AlphaFoldDB" id="A0A2N0VKE4"/>
<protein>
    <recommendedName>
        <fullName evidence="3">Cupin 2 conserved barrel domain-containing protein</fullName>
    </recommendedName>
</protein>
<sequence>MNRKRKSLTDEEKSELNNILKPILEPTLYHYGSDRRDVARYDKREGMYGGTGTVYLLQMFEKGELVNNRIGAYMILPGKSDSVGFHTHGTRIEQEFYVVLHGEGIYKEKDSAVGEARFFKIGKGTVTTVKGEAYHAVENSGSDPLVIFVITTNEPE</sequence>
<dbReference type="SUPFAM" id="SSF51182">
    <property type="entry name" value="RmlC-like cupins"/>
    <property type="match status" value="1"/>
</dbReference>
<dbReference type="EMBL" id="PISP01000001">
    <property type="protein sequence ID" value="PKD44673.1"/>
    <property type="molecule type" value="Genomic_DNA"/>
</dbReference>
<dbReference type="RefSeq" id="WP_101071964.1">
    <property type="nucleotide sequence ID" value="NZ_PISP01000001.1"/>
</dbReference>
<comment type="caution">
    <text evidence="1">The sequence shown here is derived from an EMBL/GenBank/DDBJ whole genome shotgun (WGS) entry which is preliminary data.</text>
</comment>
<accession>A0A2N0VKE4</accession>
<reference evidence="1 2" key="1">
    <citation type="submission" date="2017-11" db="EMBL/GenBank/DDBJ databases">
        <title>Rhodohalobacter 15182 sp. nov., isolated from a salt lake.</title>
        <authorList>
            <person name="Han S."/>
        </authorList>
    </citation>
    <scope>NUCLEOTIDE SEQUENCE [LARGE SCALE GENOMIC DNA]</scope>
    <source>
        <strain evidence="1 2">15182</strain>
    </source>
</reference>
<proteinExistence type="predicted"/>
<name>A0A2N0VKE4_9BACT</name>
<evidence type="ECO:0000313" key="2">
    <source>
        <dbReference type="Proteomes" id="UP000233398"/>
    </source>
</evidence>
<gene>
    <name evidence="1" type="ORF">CWD77_04205</name>
</gene>
<dbReference type="Gene3D" id="2.60.120.10">
    <property type="entry name" value="Jelly Rolls"/>
    <property type="match status" value="1"/>
</dbReference>